<dbReference type="GO" id="GO:0009247">
    <property type="term" value="P:glycolipid biosynthetic process"/>
    <property type="evidence" value="ECO:0007669"/>
    <property type="project" value="UniProtKB-ARBA"/>
</dbReference>
<dbReference type="AlphaFoldDB" id="A0AAW7JK22"/>
<gene>
    <name evidence="8" type="ORF">QVN81_10915</name>
    <name evidence="9" type="ORF">QVN84_11795</name>
</gene>
<evidence type="ECO:0000256" key="6">
    <source>
        <dbReference type="ARBA" id="ARBA00023315"/>
    </source>
</evidence>
<keyword evidence="3" id="KW-0997">Cell inner membrane</keyword>
<dbReference type="InterPro" id="IPR004960">
    <property type="entry name" value="LipA_acyltrans"/>
</dbReference>
<dbReference type="Proteomes" id="UP001168478">
    <property type="component" value="Unassembled WGS sequence"/>
</dbReference>
<keyword evidence="2" id="KW-1003">Cell membrane</keyword>
<evidence type="ECO:0000256" key="4">
    <source>
        <dbReference type="ARBA" id="ARBA00022679"/>
    </source>
</evidence>
<comment type="subcellular location">
    <subcellularLocation>
        <location evidence="1">Cell inner membrane</location>
    </subcellularLocation>
</comment>
<dbReference type="Pfam" id="PF03279">
    <property type="entry name" value="Lip_A_acyltrans"/>
    <property type="match status" value="1"/>
</dbReference>
<dbReference type="Proteomes" id="UP001167831">
    <property type="component" value="Unassembled WGS sequence"/>
</dbReference>
<dbReference type="CDD" id="cd07984">
    <property type="entry name" value="LPLAT_LABLAT-like"/>
    <property type="match status" value="1"/>
</dbReference>
<reference evidence="9" key="2">
    <citation type="submission" date="2023-08" db="EMBL/GenBank/DDBJ databases">
        <title>Identification and characterization of horizontal gene transfer across gut microbiota members of farm animals based on homology search.</title>
        <authorList>
            <person name="Schwarzerova J."/>
            <person name="Nykrynova M."/>
            <person name="Jureckova K."/>
            <person name="Cejkova D."/>
            <person name="Rychlik I."/>
        </authorList>
    </citation>
    <scope>NUCLEOTIDE SEQUENCE</scope>
    <source>
        <strain evidence="9">ET15</strain>
        <strain evidence="8">ET37</strain>
    </source>
</reference>
<keyword evidence="5 7" id="KW-0472">Membrane</keyword>
<evidence type="ECO:0000313" key="9">
    <source>
        <dbReference type="EMBL" id="MDN0026194.1"/>
    </source>
</evidence>
<dbReference type="EMBL" id="JAUEIE010000013">
    <property type="protein sequence ID" value="MDN0023521.1"/>
    <property type="molecule type" value="Genomic_DNA"/>
</dbReference>
<organism evidence="9 11">
    <name type="scientific">Leyella lascolaii</name>
    <dbReference type="NCBI Taxonomy" id="1776379"/>
    <lineage>
        <taxon>Bacteria</taxon>
        <taxon>Pseudomonadati</taxon>
        <taxon>Bacteroidota</taxon>
        <taxon>Bacteroidia</taxon>
        <taxon>Bacteroidales</taxon>
        <taxon>Prevotellaceae</taxon>
        <taxon>Leyella</taxon>
    </lineage>
</organism>
<reference evidence="9" key="1">
    <citation type="submission" date="2023-06" db="EMBL/GenBank/DDBJ databases">
        <authorList>
            <person name="Zeman M."/>
            <person name="Kubasova T."/>
            <person name="Jahodarova E."/>
            <person name="Nykrynova M."/>
            <person name="Rychlik I."/>
        </authorList>
    </citation>
    <scope>NUCLEOTIDE SEQUENCE</scope>
    <source>
        <strain evidence="9">ET15</strain>
        <strain evidence="8">ET37</strain>
    </source>
</reference>
<evidence type="ECO:0000256" key="1">
    <source>
        <dbReference type="ARBA" id="ARBA00004533"/>
    </source>
</evidence>
<dbReference type="RefSeq" id="WP_289825988.1">
    <property type="nucleotide sequence ID" value="NZ_JAUEIE010000013.1"/>
</dbReference>
<comment type="caution">
    <text evidence="9">The sequence shown here is derived from an EMBL/GenBank/DDBJ whole genome shotgun (WGS) entry which is preliminary data.</text>
</comment>
<keyword evidence="7" id="KW-0812">Transmembrane</keyword>
<dbReference type="PANTHER" id="PTHR30606:SF10">
    <property type="entry name" value="PHOSPHATIDYLINOSITOL MANNOSIDE ACYLTRANSFERASE"/>
    <property type="match status" value="1"/>
</dbReference>
<evidence type="ECO:0000313" key="11">
    <source>
        <dbReference type="Proteomes" id="UP001168478"/>
    </source>
</evidence>
<keyword evidence="6 9" id="KW-0012">Acyltransferase</keyword>
<sequence>MTYHLLYFFLKLLSHIPFRVMYVISDVLYVLIYHVFRYRRAVVRRNLTESFPEKDARGILDIEKKFYRFFADNLLETCKMTTISREEMGRRMRFVNMDEFNAVQREGKSVALYMGHFGNWEWCSSMPLYFEKTTTSAEIYHRLRNKSVDRIMMRNRERMGATCVEMRKTARYINEQARAGSICVVGFIADQSPRKRDSRHFLHFLNHEVPVLVGTEKIAKHYGFEAWFLRVRRVRRGYYEAEYVRMHDAPSSLPDFELTAIYFRMLEDAIRRQPELYLWTHRRFKHARKQAE</sequence>
<evidence type="ECO:0000256" key="7">
    <source>
        <dbReference type="SAM" id="Phobius"/>
    </source>
</evidence>
<dbReference type="GO" id="GO:0016746">
    <property type="term" value="F:acyltransferase activity"/>
    <property type="evidence" value="ECO:0007669"/>
    <property type="project" value="UniProtKB-KW"/>
</dbReference>
<feature type="transmembrane region" description="Helical" evidence="7">
    <location>
        <begin position="20"/>
        <end position="36"/>
    </location>
</feature>
<keyword evidence="4" id="KW-0808">Transferase</keyword>
<dbReference type="EMBL" id="JAUEIF010000013">
    <property type="protein sequence ID" value="MDN0026194.1"/>
    <property type="molecule type" value="Genomic_DNA"/>
</dbReference>
<evidence type="ECO:0000313" key="8">
    <source>
        <dbReference type="EMBL" id="MDN0023521.1"/>
    </source>
</evidence>
<evidence type="ECO:0000313" key="10">
    <source>
        <dbReference type="Proteomes" id="UP001167831"/>
    </source>
</evidence>
<keyword evidence="10" id="KW-1185">Reference proteome</keyword>
<dbReference type="PANTHER" id="PTHR30606">
    <property type="entry name" value="LIPID A BIOSYNTHESIS LAUROYL ACYLTRANSFERASE"/>
    <property type="match status" value="1"/>
</dbReference>
<dbReference type="GO" id="GO:0005886">
    <property type="term" value="C:plasma membrane"/>
    <property type="evidence" value="ECO:0007669"/>
    <property type="project" value="UniProtKB-SubCell"/>
</dbReference>
<evidence type="ECO:0000256" key="3">
    <source>
        <dbReference type="ARBA" id="ARBA00022519"/>
    </source>
</evidence>
<accession>A0AAW7JK22</accession>
<evidence type="ECO:0000256" key="5">
    <source>
        <dbReference type="ARBA" id="ARBA00023136"/>
    </source>
</evidence>
<name>A0AAW7JK22_9BACT</name>
<proteinExistence type="predicted"/>
<protein>
    <submittedName>
        <fullName evidence="9">Lysophospholipid acyltransferase family protein</fullName>
    </submittedName>
</protein>
<keyword evidence="7" id="KW-1133">Transmembrane helix</keyword>
<evidence type="ECO:0000256" key="2">
    <source>
        <dbReference type="ARBA" id="ARBA00022475"/>
    </source>
</evidence>